<dbReference type="InterPro" id="IPR046977">
    <property type="entry name" value="RsmC/RlmG"/>
</dbReference>
<dbReference type="PROSITE" id="PS00092">
    <property type="entry name" value="N6_MTASE"/>
    <property type="match status" value="1"/>
</dbReference>
<dbReference type="AlphaFoldDB" id="A0A840E3G2"/>
<evidence type="ECO:0000256" key="3">
    <source>
        <dbReference type="ARBA" id="ARBA00022603"/>
    </source>
</evidence>
<name>A0A840E3G2_9BACT</name>
<dbReference type="GO" id="GO:0003677">
    <property type="term" value="F:DNA binding"/>
    <property type="evidence" value="ECO:0007669"/>
    <property type="project" value="InterPro"/>
</dbReference>
<evidence type="ECO:0000256" key="5">
    <source>
        <dbReference type="ARBA" id="ARBA00022691"/>
    </source>
</evidence>
<keyword evidence="5" id="KW-0949">S-adenosyl-L-methionine</keyword>
<protein>
    <submittedName>
        <fullName evidence="8">16S rRNA G1207 methylase RsmC</fullName>
    </submittedName>
</protein>
<evidence type="ECO:0000313" key="8">
    <source>
        <dbReference type="EMBL" id="MBB4077597.1"/>
    </source>
</evidence>
<dbReference type="RefSeq" id="WP_183493852.1">
    <property type="nucleotide sequence ID" value="NZ_JACIFF010000001.1"/>
</dbReference>
<keyword evidence="2" id="KW-0698">rRNA processing</keyword>
<dbReference type="InterPro" id="IPR007848">
    <property type="entry name" value="Small_mtfrase_dom"/>
</dbReference>
<sequence>MSAFHSQEEALRRNAAGRPVRQVSVLDPLSGINRGLLRIPKSLDLFAVYLDRIAAAAGPGLIVAAGFMTRHFTPRLLEVAGGYADTVAQTRARKKARLLVLSDFRGERPEIRYNELAYGGVTYRQHPGVFSGNHIDYATQFLLTVWEKVESGLSTPTSILDIACGNGIIGDQLLRRYSEARLTATDDSLLAVRSAKMNLPADRSRILYDHTLDQVVDRSIDLVVSNPPFHFGHENNIDVSLGLFRQARRVLREGGSLVVVANRHLNYATHLEKLFRATTVAETDKYVVYRADKVG</sequence>
<dbReference type="Pfam" id="PF26049">
    <property type="entry name" value="RLMG_N"/>
    <property type="match status" value="1"/>
</dbReference>
<evidence type="ECO:0000259" key="7">
    <source>
        <dbReference type="Pfam" id="PF26049"/>
    </source>
</evidence>
<dbReference type="InterPro" id="IPR058679">
    <property type="entry name" value="RlmG_N"/>
</dbReference>
<dbReference type="InterPro" id="IPR001091">
    <property type="entry name" value="RM_Methyltransferase"/>
</dbReference>
<keyword evidence="4" id="KW-0808">Transferase</keyword>
<dbReference type="GO" id="GO:0006364">
    <property type="term" value="P:rRNA processing"/>
    <property type="evidence" value="ECO:0007669"/>
    <property type="project" value="UniProtKB-KW"/>
</dbReference>
<dbReference type="PANTHER" id="PTHR47816">
    <property type="entry name" value="RIBOSOMAL RNA SMALL SUBUNIT METHYLTRANSFERASE C"/>
    <property type="match status" value="1"/>
</dbReference>
<dbReference type="GO" id="GO:0032259">
    <property type="term" value="P:methylation"/>
    <property type="evidence" value="ECO:0007669"/>
    <property type="project" value="UniProtKB-KW"/>
</dbReference>
<accession>A0A840E3G2</accession>
<reference evidence="8 9" key="1">
    <citation type="submission" date="2020-08" db="EMBL/GenBank/DDBJ databases">
        <title>Genomic Encyclopedia of Type Strains, Phase IV (KMG-IV): sequencing the most valuable type-strain genomes for metagenomic binning, comparative biology and taxonomic classification.</title>
        <authorList>
            <person name="Goeker M."/>
        </authorList>
    </citation>
    <scope>NUCLEOTIDE SEQUENCE [LARGE SCALE GENOMIC DNA]</scope>
    <source>
        <strain evidence="8 9">DSM 105137</strain>
    </source>
</reference>
<evidence type="ECO:0000256" key="1">
    <source>
        <dbReference type="ARBA" id="ARBA00022490"/>
    </source>
</evidence>
<feature type="domain" description="RlmG N-terminal" evidence="7">
    <location>
        <begin position="6"/>
        <end position="100"/>
    </location>
</feature>
<organism evidence="8 9">
    <name type="scientific">Neolewinella aquimaris</name>
    <dbReference type="NCBI Taxonomy" id="1835722"/>
    <lineage>
        <taxon>Bacteria</taxon>
        <taxon>Pseudomonadati</taxon>
        <taxon>Bacteroidota</taxon>
        <taxon>Saprospiria</taxon>
        <taxon>Saprospirales</taxon>
        <taxon>Lewinellaceae</taxon>
        <taxon>Neolewinella</taxon>
    </lineage>
</organism>
<dbReference type="GO" id="GO:0008170">
    <property type="term" value="F:N-methyltransferase activity"/>
    <property type="evidence" value="ECO:0007669"/>
    <property type="project" value="InterPro"/>
</dbReference>
<feature type="domain" description="Methyltransferase small" evidence="6">
    <location>
        <begin position="122"/>
        <end position="290"/>
    </location>
</feature>
<dbReference type="Gene3D" id="3.40.50.150">
    <property type="entry name" value="Vaccinia Virus protein VP39"/>
    <property type="match status" value="2"/>
</dbReference>
<dbReference type="GO" id="GO:0008757">
    <property type="term" value="F:S-adenosylmethionine-dependent methyltransferase activity"/>
    <property type="evidence" value="ECO:0007669"/>
    <property type="project" value="InterPro"/>
</dbReference>
<evidence type="ECO:0000256" key="2">
    <source>
        <dbReference type="ARBA" id="ARBA00022552"/>
    </source>
</evidence>
<dbReference type="Pfam" id="PF05175">
    <property type="entry name" value="MTS"/>
    <property type="match status" value="1"/>
</dbReference>
<keyword evidence="1" id="KW-0963">Cytoplasm</keyword>
<gene>
    <name evidence="8" type="ORF">GGR28_000198</name>
</gene>
<evidence type="ECO:0000313" key="9">
    <source>
        <dbReference type="Proteomes" id="UP000576209"/>
    </source>
</evidence>
<comment type="caution">
    <text evidence="8">The sequence shown here is derived from an EMBL/GenBank/DDBJ whole genome shotgun (WGS) entry which is preliminary data.</text>
</comment>
<dbReference type="InterPro" id="IPR029063">
    <property type="entry name" value="SAM-dependent_MTases_sf"/>
</dbReference>
<dbReference type="PRINTS" id="PR00508">
    <property type="entry name" value="S21N4MTFRASE"/>
</dbReference>
<keyword evidence="9" id="KW-1185">Reference proteome</keyword>
<evidence type="ECO:0000256" key="4">
    <source>
        <dbReference type="ARBA" id="ARBA00022679"/>
    </source>
</evidence>
<dbReference type="Proteomes" id="UP000576209">
    <property type="component" value="Unassembled WGS sequence"/>
</dbReference>
<dbReference type="InterPro" id="IPR002052">
    <property type="entry name" value="DNA_methylase_N6_adenine_CS"/>
</dbReference>
<dbReference type="PANTHER" id="PTHR47816:SF5">
    <property type="entry name" value="RIBOSOMAL RNA LARGE SUBUNIT METHYLTRANSFERASE G"/>
    <property type="match status" value="1"/>
</dbReference>
<dbReference type="EMBL" id="JACIFF010000001">
    <property type="protein sequence ID" value="MBB4077597.1"/>
    <property type="molecule type" value="Genomic_DNA"/>
</dbReference>
<keyword evidence="3 8" id="KW-0489">Methyltransferase</keyword>
<proteinExistence type="predicted"/>
<evidence type="ECO:0000259" key="6">
    <source>
        <dbReference type="Pfam" id="PF05175"/>
    </source>
</evidence>
<dbReference type="CDD" id="cd02440">
    <property type="entry name" value="AdoMet_MTases"/>
    <property type="match status" value="1"/>
</dbReference>
<dbReference type="SUPFAM" id="SSF53335">
    <property type="entry name" value="S-adenosyl-L-methionine-dependent methyltransferases"/>
    <property type="match status" value="1"/>
</dbReference>